<dbReference type="InterPro" id="IPR029209">
    <property type="entry name" value="DML1/Misato_tubulin"/>
</dbReference>
<evidence type="ECO:0000313" key="7">
    <source>
        <dbReference type="Proteomes" id="UP001497382"/>
    </source>
</evidence>
<comment type="subcellular location">
    <subcellularLocation>
        <location evidence="1">Mitochondrion</location>
    </subcellularLocation>
</comment>
<dbReference type="Gene3D" id="3.40.50.1440">
    <property type="entry name" value="Tubulin/FtsZ, GTPase domain"/>
    <property type="match status" value="1"/>
</dbReference>
<comment type="caution">
    <text evidence="6">The sequence shown here is derived from an EMBL/GenBank/DDBJ whole genome shotgun (WGS) entry which is preliminary data.</text>
</comment>
<accession>A0AAV2BXW5</accession>
<proteinExistence type="inferred from homology"/>
<dbReference type="Proteomes" id="UP001497382">
    <property type="component" value="Unassembled WGS sequence"/>
</dbReference>
<dbReference type="InterPro" id="IPR049942">
    <property type="entry name" value="DML1/Misato"/>
</dbReference>
<protein>
    <recommendedName>
        <fullName evidence="8">Protein misato homolog 1</fullName>
    </recommendedName>
</protein>
<keyword evidence="7" id="KW-1185">Reference proteome</keyword>
<evidence type="ECO:0000259" key="4">
    <source>
        <dbReference type="Pfam" id="PF10644"/>
    </source>
</evidence>
<dbReference type="PANTHER" id="PTHR13391:SF0">
    <property type="entry name" value="PROTEIN MISATO HOMOLOG 1"/>
    <property type="match status" value="1"/>
</dbReference>
<evidence type="ECO:0000313" key="6">
    <source>
        <dbReference type="EMBL" id="CAL1300913.1"/>
    </source>
</evidence>
<evidence type="ECO:0000259" key="5">
    <source>
        <dbReference type="Pfam" id="PF14881"/>
    </source>
</evidence>
<feature type="domain" description="Misato Segment II tubulin-like" evidence="4">
    <location>
        <begin position="5"/>
        <end position="118"/>
    </location>
</feature>
<dbReference type="Pfam" id="PF14881">
    <property type="entry name" value="Tubulin_3"/>
    <property type="match status" value="1"/>
</dbReference>
<gene>
    <name evidence="6" type="ORF">LARSCL_LOCUS22192</name>
</gene>
<evidence type="ECO:0008006" key="8">
    <source>
        <dbReference type="Google" id="ProtNLM"/>
    </source>
</evidence>
<dbReference type="GO" id="GO:0007005">
    <property type="term" value="P:mitochondrion organization"/>
    <property type="evidence" value="ECO:0007669"/>
    <property type="project" value="InterPro"/>
</dbReference>
<evidence type="ECO:0000256" key="2">
    <source>
        <dbReference type="ARBA" id="ARBA00008507"/>
    </source>
</evidence>
<keyword evidence="3" id="KW-0496">Mitochondrion</keyword>
<sequence length="549" mass="62504">MSAAHEIVTIQAGSFANFIGTHWWNIQESSFCYTPDSSVPLDINHDVMFREGLNLRGEVTYTPRLVLVDIQDNLTSIRKECPLYRSPKEDESKLLWDGQVEVIKGETVRKNPFLDEFERLSNPSTSNADKTGKSKEKISACSYDFNSPDTVWCDFLRTNLHPRSFCLFQEISPSAEKKPFNLYSNGEDLYARSGKEMIEEAIRRMSEECDYLQGFHVLFDAHNGFSGISNKILEYLEDEYKHLPSLCFPVFQENENMPIQDMKVQMNRLYAVLNSMSNLNNNCSFFSPLSLSDDIVTQSQPYKSFPFLDYNPYLLYHTSAIYAAAIDTLTSPFRLKAMKFTMSDITSSMSTYGRKLVCSSTCLPFPLSHDDHLSAMVEKDIPEHYMTSLTPFYKPASERTLFQSSVLRGVPGNRFQKPGKSLFRSMQLEEIFGEYLNKYSSSSVTTATVFTEKVSVDVPFPKIFKPAVSDCGFLDQRLNANQKGVSKVPVAASFCSSDSAGDFLESILSQATKLSFKEYVKNTEATYEKDNYIEIMENLRGLQDNYINY</sequence>
<dbReference type="InterPro" id="IPR036525">
    <property type="entry name" value="Tubulin/FtsZ_GTPase_sf"/>
</dbReference>
<feature type="domain" description="DML1/Misato tubulin" evidence="5">
    <location>
        <begin position="151"/>
        <end position="335"/>
    </location>
</feature>
<comment type="similarity">
    <text evidence="2">Belongs to the misato family.</text>
</comment>
<dbReference type="CDD" id="cd06060">
    <property type="entry name" value="misato"/>
    <property type="match status" value="1"/>
</dbReference>
<dbReference type="Pfam" id="PF10644">
    <property type="entry name" value="Misat_Tub_SegII"/>
    <property type="match status" value="1"/>
</dbReference>
<dbReference type="InterPro" id="IPR019605">
    <property type="entry name" value="Misato_II_tubulin-like"/>
</dbReference>
<dbReference type="PANTHER" id="PTHR13391">
    <property type="entry name" value="MITOCHONDRIAL DISTRIBUTION REGULATOR MISATO"/>
    <property type="match status" value="1"/>
</dbReference>
<organism evidence="6 7">
    <name type="scientific">Larinioides sclopetarius</name>
    <dbReference type="NCBI Taxonomy" id="280406"/>
    <lineage>
        <taxon>Eukaryota</taxon>
        <taxon>Metazoa</taxon>
        <taxon>Ecdysozoa</taxon>
        <taxon>Arthropoda</taxon>
        <taxon>Chelicerata</taxon>
        <taxon>Arachnida</taxon>
        <taxon>Araneae</taxon>
        <taxon>Araneomorphae</taxon>
        <taxon>Entelegynae</taxon>
        <taxon>Araneoidea</taxon>
        <taxon>Araneidae</taxon>
        <taxon>Larinioides</taxon>
    </lineage>
</organism>
<reference evidence="6 7" key="1">
    <citation type="submission" date="2024-04" db="EMBL/GenBank/DDBJ databases">
        <authorList>
            <person name="Rising A."/>
            <person name="Reimegard J."/>
            <person name="Sonavane S."/>
            <person name="Akerstrom W."/>
            <person name="Nylinder S."/>
            <person name="Hedman E."/>
            <person name="Kallberg Y."/>
        </authorList>
    </citation>
    <scope>NUCLEOTIDE SEQUENCE [LARGE SCALE GENOMIC DNA]</scope>
</reference>
<dbReference type="SUPFAM" id="SSF52490">
    <property type="entry name" value="Tubulin nucleotide-binding domain-like"/>
    <property type="match status" value="1"/>
</dbReference>
<dbReference type="GO" id="GO:0005739">
    <property type="term" value="C:mitochondrion"/>
    <property type="evidence" value="ECO:0007669"/>
    <property type="project" value="UniProtKB-SubCell"/>
</dbReference>
<dbReference type="AlphaFoldDB" id="A0AAV2BXW5"/>
<name>A0AAV2BXW5_9ARAC</name>
<evidence type="ECO:0000256" key="1">
    <source>
        <dbReference type="ARBA" id="ARBA00004173"/>
    </source>
</evidence>
<evidence type="ECO:0000256" key="3">
    <source>
        <dbReference type="ARBA" id="ARBA00023128"/>
    </source>
</evidence>
<dbReference type="EMBL" id="CAXIEN010000590">
    <property type="protein sequence ID" value="CAL1300913.1"/>
    <property type="molecule type" value="Genomic_DNA"/>
</dbReference>